<dbReference type="Proteomes" id="UP000198935">
    <property type="component" value="Unassembled WGS sequence"/>
</dbReference>
<protein>
    <submittedName>
        <fullName evidence="3">Chromosome-anchoring protein RacA</fullName>
    </submittedName>
</protein>
<feature type="domain" description="HTH merR-type" evidence="2">
    <location>
        <begin position="7"/>
        <end position="66"/>
    </location>
</feature>
<dbReference type="InterPro" id="IPR000551">
    <property type="entry name" value="MerR-type_HTH_dom"/>
</dbReference>
<organism evidence="3 4">
    <name type="scientific">Evansella caseinilytica</name>
    <dbReference type="NCBI Taxonomy" id="1503961"/>
    <lineage>
        <taxon>Bacteria</taxon>
        <taxon>Bacillati</taxon>
        <taxon>Bacillota</taxon>
        <taxon>Bacilli</taxon>
        <taxon>Bacillales</taxon>
        <taxon>Bacillaceae</taxon>
        <taxon>Evansella</taxon>
    </lineage>
</organism>
<dbReference type="OrthoDB" id="2991292at2"/>
<evidence type="ECO:0000259" key="2">
    <source>
        <dbReference type="Pfam" id="PF13411"/>
    </source>
</evidence>
<gene>
    <name evidence="3" type="ORF">SAMN05421736_10491</name>
</gene>
<dbReference type="SUPFAM" id="SSF46955">
    <property type="entry name" value="Putative DNA-binding domain"/>
    <property type="match status" value="1"/>
</dbReference>
<dbReference type="EMBL" id="FNPI01000004">
    <property type="protein sequence ID" value="SDY88724.1"/>
    <property type="molecule type" value="Genomic_DNA"/>
</dbReference>
<keyword evidence="1" id="KW-0175">Coiled coil</keyword>
<evidence type="ECO:0000313" key="3">
    <source>
        <dbReference type="EMBL" id="SDY88724.1"/>
    </source>
</evidence>
<evidence type="ECO:0000256" key="1">
    <source>
        <dbReference type="SAM" id="Coils"/>
    </source>
</evidence>
<dbReference type="InterPro" id="IPR009061">
    <property type="entry name" value="DNA-bd_dom_put_sf"/>
</dbReference>
<evidence type="ECO:0000313" key="4">
    <source>
        <dbReference type="Proteomes" id="UP000198935"/>
    </source>
</evidence>
<dbReference type="GO" id="GO:0003677">
    <property type="term" value="F:DNA binding"/>
    <property type="evidence" value="ECO:0007669"/>
    <property type="project" value="InterPro"/>
</dbReference>
<keyword evidence="4" id="KW-1185">Reference proteome</keyword>
<dbReference type="Pfam" id="PF13411">
    <property type="entry name" value="MerR_1"/>
    <property type="match status" value="1"/>
</dbReference>
<proteinExistence type="predicted"/>
<name>A0A1H3NIW2_9BACI</name>
<accession>A0A1H3NIW2</accession>
<feature type="coiled-coil region" evidence="1">
    <location>
        <begin position="117"/>
        <end position="151"/>
    </location>
</feature>
<sequence>MENAWKTKDVATELGVTQKTIRRWINHFQLKCDVNEKGHYLINEDMHRKLVDIHKQLEAGKTLQMVSPEALEKATQANGRMVSSRQLDDRFSKLLLQIDQLDRKLQGKASEVVEIQMFQHRQEIDELTGELEKLTHRLEYLEKIINEKAEKVVMLQSRAQAMDKSRRKRFANIFSF</sequence>
<reference evidence="4" key="1">
    <citation type="submission" date="2016-10" db="EMBL/GenBank/DDBJ databases">
        <authorList>
            <person name="Varghese N."/>
            <person name="Submissions S."/>
        </authorList>
    </citation>
    <scope>NUCLEOTIDE SEQUENCE [LARGE SCALE GENOMIC DNA]</scope>
    <source>
        <strain evidence="4">SP</strain>
    </source>
</reference>
<dbReference type="STRING" id="1503961.SAMN05421736_10491"/>
<dbReference type="Gene3D" id="1.10.1660.10">
    <property type="match status" value="1"/>
</dbReference>
<dbReference type="AlphaFoldDB" id="A0A1H3NIW2"/>
<dbReference type="GO" id="GO:0006355">
    <property type="term" value="P:regulation of DNA-templated transcription"/>
    <property type="evidence" value="ECO:0007669"/>
    <property type="project" value="InterPro"/>
</dbReference>